<dbReference type="AlphaFoldDB" id="Q0ARR4"/>
<dbReference type="SUPFAM" id="SSF52096">
    <property type="entry name" value="ClpP/crotonase"/>
    <property type="match status" value="1"/>
</dbReference>
<sequence length="423" mass="47009" precursor="true">MKTITTLVAVIAATCAVSAQALTQQPLTLAPQQVREWREDITFYRSALAEHHIDLYHTASKAHFDEELDRLVARLPELNEFEVVFEMMRITRLVGDGHTQFPVMAGPHQHFPLKFRIVDGDVRVFAASDAYGQYLGAELVSIDGVPIDAVLETLSPAVQPAENEYGLLHSLAFHLTVDNILYGAGITDEYGSARFVFATPDGQIAPEQINSVSMGDFLSQTTNVIERRSPFPEPDLALSDSLWLSTDQASRTAYLYFSSYPDLEDMTLFAQSVSRHLETNEIRNLIIDLRDNGGGDFYVGLALSSPILMTDSLDWNQGIYVLTGRATYSAAMTNAVHYRQLLNARLVGEPTGGNPVAYSELGSFHLPNSGRMVTFSERYYRLQTEVTHGVQPDVFIQPSRDDFLAGRDAALDWVLSDIRDGHN</sequence>
<feature type="domain" description="Tail specific protease" evidence="2">
    <location>
        <begin position="270"/>
        <end position="394"/>
    </location>
</feature>
<dbReference type="InterPro" id="IPR005151">
    <property type="entry name" value="Tail-specific_protease"/>
</dbReference>
<evidence type="ECO:0000313" key="3">
    <source>
        <dbReference type="EMBL" id="ABI65023.1"/>
    </source>
</evidence>
<feature type="chain" id="PRO_5004168656" evidence="1">
    <location>
        <begin position="22"/>
        <end position="423"/>
    </location>
</feature>
<dbReference type="GO" id="GO:0008236">
    <property type="term" value="F:serine-type peptidase activity"/>
    <property type="evidence" value="ECO:0007669"/>
    <property type="project" value="InterPro"/>
</dbReference>
<dbReference type="eggNOG" id="COG0793">
    <property type="taxonomic scope" value="Bacteria"/>
</dbReference>
<protein>
    <submittedName>
        <fullName evidence="3">Peptidase S41</fullName>
    </submittedName>
</protein>
<proteinExistence type="predicted"/>
<dbReference type="STRING" id="394221.Mmar10_0730"/>
<keyword evidence="1" id="KW-0732">Signal</keyword>
<evidence type="ECO:0000313" key="4">
    <source>
        <dbReference type="Proteomes" id="UP000001964"/>
    </source>
</evidence>
<dbReference type="EMBL" id="CP000449">
    <property type="protein sequence ID" value="ABI65023.1"/>
    <property type="molecule type" value="Genomic_DNA"/>
</dbReference>
<accession>Q0ARR4</accession>
<dbReference type="Gene3D" id="3.90.226.10">
    <property type="entry name" value="2-enoyl-CoA Hydratase, Chain A, domain 1"/>
    <property type="match status" value="1"/>
</dbReference>
<gene>
    <name evidence="3" type="ordered locus">Mmar10_0730</name>
</gene>
<dbReference type="OrthoDB" id="9799367at2"/>
<keyword evidence="4" id="KW-1185">Reference proteome</keyword>
<dbReference type="Proteomes" id="UP000001964">
    <property type="component" value="Chromosome"/>
</dbReference>
<evidence type="ECO:0000259" key="2">
    <source>
        <dbReference type="Pfam" id="PF03572"/>
    </source>
</evidence>
<feature type="signal peptide" evidence="1">
    <location>
        <begin position="1"/>
        <end position="21"/>
    </location>
</feature>
<organism evidence="3 4">
    <name type="scientific">Maricaulis maris (strain MCS10)</name>
    <name type="common">Caulobacter maris</name>
    <dbReference type="NCBI Taxonomy" id="394221"/>
    <lineage>
        <taxon>Bacteria</taxon>
        <taxon>Pseudomonadati</taxon>
        <taxon>Pseudomonadota</taxon>
        <taxon>Alphaproteobacteria</taxon>
        <taxon>Maricaulales</taxon>
        <taxon>Maricaulaceae</taxon>
        <taxon>Maricaulis</taxon>
    </lineage>
</organism>
<reference evidence="3 4" key="1">
    <citation type="submission" date="2006-08" db="EMBL/GenBank/DDBJ databases">
        <title>Complete sequence of Maricaulis maris MCS10.</title>
        <authorList>
            <consortium name="US DOE Joint Genome Institute"/>
            <person name="Copeland A."/>
            <person name="Lucas S."/>
            <person name="Lapidus A."/>
            <person name="Barry K."/>
            <person name="Detter J.C."/>
            <person name="Glavina del Rio T."/>
            <person name="Hammon N."/>
            <person name="Israni S."/>
            <person name="Dalin E."/>
            <person name="Tice H."/>
            <person name="Pitluck S."/>
            <person name="Saunders E."/>
            <person name="Brettin T."/>
            <person name="Bruce D."/>
            <person name="Han C."/>
            <person name="Tapia R."/>
            <person name="Gilna P."/>
            <person name="Schmutz J."/>
            <person name="Larimer F."/>
            <person name="Land M."/>
            <person name="Hauser L."/>
            <person name="Kyrpides N."/>
            <person name="Mikhailova N."/>
            <person name="Viollier P."/>
            <person name="Stephens C."/>
            <person name="Richardson P."/>
        </authorList>
    </citation>
    <scope>NUCLEOTIDE SEQUENCE [LARGE SCALE GENOMIC DNA]</scope>
    <source>
        <strain evidence="3 4">MCS10</strain>
    </source>
</reference>
<dbReference type="HOGENOM" id="CLU_033989_0_0_5"/>
<dbReference type="InterPro" id="IPR029045">
    <property type="entry name" value="ClpP/crotonase-like_dom_sf"/>
</dbReference>
<evidence type="ECO:0000256" key="1">
    <source>
        <dbReference type="SAM" id="SignalP"/>
    </source>
</evidence>
<dbReference type="KEGG" id="mmr:Mmar10_0730"/>
<name>Q0ARR4_MARMM</name>
<dbReference type="GO" id="GO:0006508">
    <property type="term" value="P:proteolysis"/>
    <property type="evidence" value="ECO:0007669"/>
    <property type="project" value="InterPro"/>
</dbReference>
<dbReference type="RefSeq" id="WP_011642670.1">
    <property type="nucleotide sequence ID" value="NC_008347.1"/>
</dbReference>
<dbReference type="Pfam" id="PF03572">
    <property type="entry name" value="Peptidase_S41"/>
    <property type="match status" value="1"/>
</dbReference>